<keyword evidence="3" id="KW-1185">Reference proteome</keyword>
<keyword evidence="1" id="KW-0812">Transmembrane</keyword>
<protein>
    <recommendedName>
        <fullName evidence="4">TadE-like protein</fullName>
    </recommendedName>
</protein>
<dbReference type="AlphaFoldDB" id="A0A0M3UGI9"/>
<name>A0A0M3UGI9_9MICC</name>
<evidence type="ECO:0000313" key="2">
    <source>
        <dbReference type="EMBL" id="ALE93185.1"/>
    </source>
</evidence>
<dbReference type="Proteomes" id="UP000062833">
    <property type="component" value="Chromosome"/>
</dbReference>
<dbReference type="InterPro" id="IPR049790">
    <property type="entry name" value="Rv3655c/TadE"/>
</dbReference>
<sequence>MKTDNAGSHLFDQTRRIRGSVTAEFAVVLPAVTALLAVLLFGAGAGILQLRLEEGARAGARAVARGENTTQSVDIATRLAGRNTTVVVDLAGGYATVTVSGRLDGPLVGMLAWQQSASAVARIENYDATVQSQRPGHG</sequence>
<reference evidence="3" key="1">
    <citation type="submission" date="2015-09" db="EMBL/GenBank/DDBJ databases">
        <title>Complete genome of Arthrobacter alpinus strain R3.8.</title>
        <authorList>
            <person name="See-Too W.S."/>
            <person name="Chan K.G."/>
        </authorList>
    </citation>
    <scope>NUCLEOTIDE SEQUENCE [LARGE SCALE GENOMIC DNA]</scope>
    <source>
        <strain evidence="3">R3.8</strain>
    </source>
</reference>
<dbReference type="PATRIC" id="fig|656366.3.peg.3032"/>
<evidence type="ECO:0008006" key="4">
    <source>
        <dbReference type="Google" id="ProtNLM"/>
    </source>
</evidence>
<proteinExistence type="predicted"/>
<feature type="transmembrane region" description="Helical" evidence="1">
    <location>
        <begin position="25"/>
        <end position="48"/>
    </location>
</feature>
<keyword evidence="1" id="KW-1133">Transmembrane helix</keyword>
<dbReference type="EMBL" id="CP012677">
    <property type="protein sequence ID" value="ALE93185.1"/>
    <property type="molecule type" value="Genomic_DNA"/>
</dbReference>
<accession>A0A0M3UGI9</accession>
<gene>
    <name evidence="2" type="ORF">AOC05_14060</name>
</gene>
<dbReference type="KEGG" id="aaq:AOC05_14060"/>
<evidence type="ECO:0000313" key="3">
    <source>
        <dbReference type="Proteomes" id="UP000062833"/>
    </source>
</evidence>
<organism evidence="2 3">
    <name type="scientific">Arthrobacter alpinus</name>
    <dbReference type="NCBI Taxonomy" id="656366"/>
    <lineage>
        <taxon>Bacteria</taxon>
        <taxon>Bacillati</taxon>
        <taxon>Actinomycetota</taxon>
        <taxon>Actinomycetes</taxon>
        <taxon>Micrococcales</taxon>
        <taxon>Micrococcaceae</taxon>
        <taxon>Arthrobacter</taxon>
    </lineage>
</organism>
<dbReference type="RefSeq" id="WP_062007774.1">
    <property type="nucleotide sequence ID" value="NZ_CP012677.1"/>
</dbReference>
<dbReference type="NCBIfam" id="NF041390">
    <property type="entry name" value="TadE_Rv3655c"/>
    <property type="match status" value="1"/>
</dbReference>
<keyword evidence="1" id="KW-0472">Membrane</keyword>
<evidence type="ECO:0000256" key="1">
    <source>
        <dbReference type="SAM" id="Phobius"/>
    </source>
</evidence>